<comment type="catalytic activity">
    <reaction evidence="12">
        <text>a ubiquinone + reduced [electron-transfer flavoprotein] = a ubiquinol + oxidized [electron-transfer flavoprotein] + H(+)</text>
        <dbReference type="Rhea" id="RHEA:24052"/>
        <dbReference type="Rhea" id="RHEA-COMP:9565"/>
        <dbReference type="Rhea" id="RHEA-COMP:9566"/>
        <dbReference type="Rhea" id="RHEA-COMP:10685"/>
        <dbReference type="Rhea" id="RHEA-COMP:10686"/>
        <dbReference type="ChEBI" id="CHEBI:15378"/>
        <dbReference type="ChEBI" id="CHEBI:16389"/>
        <dbReference type="ChEBI" id="CHEBI:17976"/>
        <dbReference type="ChEBI" id="CHEBI:57692"/>
        <dbReference type="ChEBI" id="CHEBI:58307"/>
        <dbReference type="EC" id="1.5.5.1"/>
    </reaction>
</comment>
<dbReference type="PROSITE" id="PS00198">
    <property type="entry name" value="4FE4S_FER_1"/>
    <property type="match status" value="1"/>
</dbReference>
<dbReference type="AlphaFoldDB" id="A0A1U9NHP5"/>
<proteinExistence type="predicted"/>
<dbReference type="Gene3D" id="3.30.70.20">
    <property type="match status" value="1"/>
</dbReference>
<evidence type="ECO:0000259" key="13">
    <source>
        <dbReference type="PROSITE" id="PS51379"/>
    </source>
</evidence>
<comment type="cofactor">
    <cofactor evidence="12">
        <name>[4Fe-4S] cluster</name>
        <dbReference type="ChEBI" id="CHEBI:49883"/>
    </cofactor>
    <text evidence="12">Binds 1 [4Fe-4S] cluster.</text>
</comment>
<dbReference type="Gene3D" id="3.30.9.90">
    <property type="match status" value="1"/>
</dbReference>
<evidence type="ECO:0000256" key="4">
    <source>
        <dbReference type="ARBA" id="ARBA00022630"/>
    </source>
</evidence>
<evidence type="ECO:0000256" key="9">
    <source>
        <dbReference type="ARBA" id="ARBA00023004"/>
    </source>
</evidence>
<dbReference type="GO" id="GO:0046872">
    <property type="term" value="F:metal ion binding"/>
    <property type="evidence" value="ECO:0007669"/>
    <property type="project" value="UniProtKB-KW"/>
</dbReference>
<dbReference type="PANTHER" id="PTHR10617:SF107">
    <property type="entry name" value="ELECTRON TRANSFER FLAVOPROTEIN-UBIQUINONE OXIDOREDUCTASE, MITOCHONDRIAL"/>
    <property type="match status" value="1"/>
</dbReference>
<evidence type="ECO:0000313" key="14">
    <source>
        <dbReference type="EMBL" id="AQT67443.1"/>
    </source>
</evidence>
<dbReference type="PANTHER" id="PTHR10617">
    <property type="entry name" value="ELECTRON TRANSFER FLAVOPROTEIN-UBIQUINONE OXIDOREDUCTASE"/>
    <property type="match status" value="1"/>
</dbReference>
<dbReference type="InterPro" id="IPR049398">
    <property type="entry name" value="ETF-QO/FixC_UQ-bd"/>
</dbReference>
<keyword evidence="5 12" id="KW-0479">Metal-binding</keyword>
<organism evidence="14 15">
    <name type="scientific">Anaerohalosphaera lusitana</name>
    <dbReference type="NCBI Taxonomy" id="1936003"/>
    <lineage>
        <taxon>Bacteria</taxon>
        <taxon>Pseudomonadati</taxon>
        <taxon>Planctomycetota</taxon>
        <taxon>Phycisphaerae</taxon>
        <taxon>Sedimentisphaerales</taxon>
        <taxon>Anaerohalosphaeraceae</taxon>
        <taxon>Anaerohalosphaera</taxon>
    </lineage>
</organism>
<dbReference type="STRING" id="1936003.STSP2_00590"/>
<dbReference type="EMBL" id="CP019791">
    <property type="protein sequence ID" value="AQT67443.1"/>
    <property type="molecule type" value="Genomic_DNA"/>
</dbReference>
<dbReference type="RefSeq" id="WP_146659690.1">
    <property type="nucleotide sequence ID" value="NZ_CP019791.1"/>
</dbReference>
<dbReference type="OrthoDB" id="9806565at2"/>
<dbReference type="Gene3D" id="3.50.50.60">
    <property type="entry name" value="FAD/NAD(P)-binding domain"/>
    <property type="match status" value="1"/>
</dbReference>
<evidence type="ECO:0000256" key="10">
    <source>
        <dbReference type="ARBA" id="ARBA00023014"/>
    </source>
</evidence>
<evidence type="ECO:0000256" key="1">
    <source>
        <dbReference type="ARBA" id="ARBA00001974"/>
    </source>
</evidence>
<protein>
    <recommendedName>
        <fullName evidence="12">Electron transfer flavoprotein-ubiquinone oxidoreductase</fullName>
        <shortName evidence="12">ETF-QO</shortName>
        <ecNumber evidence="12">1.5.5.1</ecNumber>
    </recommendedName>
</protein>
<evidence type="ECO:0000256" key="6">
    <source>
        <dbReference type="ARBA" id="ARBA00022827"/>
    </source>
</evidence>
<evidence type="ECO:0000256" key="5">
    <source>
        <dbReference type="ARBA" id="ARBA00022723"/>
    </source>
</evidence>
<gene>
    <name evidence="14" type="ORF">STSP2_00590</name>
</gene>
<dbReference type="SUPFAM" id="SSF54373">
    <property type="entry name" value="FAD-linked reductases, C-terminal domain"/>
    <property type="match status" value="1"/>
</dbReference>
<evidence type="ECO:0000256" key="7">
    <source>
        <dbReference type="ARBA" id="ARBA00022982"/>
    </source>
</evidence>
<dbReference type="GO" id="GO:0051539">
    <property type="term" value="F:4 iron, 4 sulfur cluster binding"/>
    <property type="evidence" value="ECO:0007669"/>
    <property type="project" value="UniProtKB-UniRule"/>
</dbReference>
<keyword evidence="15" id="KW-1185">Reference proteome</keyword>
<comment type="cofactor">
    <cofactor evidence="1 12">
        <name>FAD</name>
        <dbReference type="ChEBI" id="CHEBI:57692"/>
    </cofactor>
</comment>
<keyword evidence="6 12" id="KW-0274">FAD</keyword>
<dbReference type="Pfam" id="PF00890">
    <property type="entry name" value="FAD_binding_2"/>
    <property type="match status" value="1"/>
</dbReference>
<keyword evidence="7 12" id="KW-0249">Electron transport</keyword>
<evidence type="ECO:0000256" key="2">
    <source>
        <dbReference type="ARBA" id="ARBA00002819"/>
    </source>
</evidence>
<evidence type="ECO:0000256" key="11">
    <source>
        <dbReference type="ARBA" id="ARBA00023075"/>
    </source>
</evidence>
<keyword evidence="3 12" id="KW-0813">Transport</keyword>
<evidence type="ECO:0000313" key="15">
    <source>
        <dbReference type="Proteomes" id="UP000189674"/>
    </source>
</evidence>
<dbReference type="Pfam" id="PF05187">
    <property type="entry name" value="Fer4_ETF_QO"/>
    <property type="match status" value="1"/>
</dbReference>
<dbReference type="InterPro" id="IPR017900">
    <property type="entry name" value="4Fe4S_Fe_S_CS"/>
</dbReference>
<name>A0A1U9NHP5_9BACT</name>
<keyword evidence="4 12" id="KW-0285">Flavoprotein</keyword>
<evidence type="ECO:0000256" key="3">
    <source>
        <dbReference type="ARBA" id="ARBA00022448"/>
    </source>
</evidence>
<dbReference type="Proteomes" id="UP000189674">
    <property type="component" value="Chromosome"/>
</dbReference>
<dbReference type="InterPro" id="IPR003953">
    <property type="entry name" value="FAD-dep_OxRdtase_2_FAD-bd"/>
</dbReference>
<sequence>MADSTNYNKVSVLVVGAGPAGLSAAITLKKQSPGTDVCVIDKAAEPGNHNLSGAVLEPGPIHELLDMAAGDWREDEEAQKLFSRKVDKDDVLFLAGKKASFSMMPAIKAAKACKIGFGQMVHEDDYIVSISSLTGYLAGVAKNVGVELMTGFAAEDILLDSTGKATGVKLVDQGRGHDGEPLPNFVPGEVVEADAVVLAEGCDGLLTEKFIEKAGLKREATQLYSIGVKENIKVTDEQYAKFTDGRVVHAMGYPIWTPVIGPAMFGGGIMYPMGDNKIAVGMIVGLDWKYYDFNPQDALERFKEHKFVKQFVDGGTVVEGGAKMIPEGGYFAIPREGSTDAIGKANTVILGDSAGFVNMNKIKGLHNAISSGLAAGKAITSKLGALDELAVEYTRLVEEAGVLDEMRTAKNFRQTVAKFGPLQGMPFSVFGGMLPKFDIEPDYEVMTSMEYRLRPDMDFDKDTFTAMADTEHREEQPSHLSILDPAKCDECGRKFERPCITFCPAGVYEMIHDVVKPANPSNCLHCKTCQRKCPFDNIRWTVPEGGGGPRYKTM</sequence>
<dbReference type="SUPFAM" id="SSF51905">
    <property type="entry name" value="FAD/NAD(P)-binding domain"/>
    <property type="match status" value="1"/>
</dbReference>
<feature type="domain" description="4Fe-4S ferredoxin-type" evidence="13">
    <location>
        <begin position="513"/>
        <end position="543"/>
    </location>
</feature>
<dbReference type="InterPro" id="IPR040156">
    <property type="entry name" value="ETF-QO"/>
</dbReference>
<dbReference type="PROSITE" id="PS51379">
    <property type="entry name" value="4FE4S_FER_2"/>
    <property type="match status" value="1"/>
</dbReference>
<dbReference type="InterPro" id="IPR017896">
    <property type="entry name" value="4Fe4S_Fe-S-bd"/>
</dbReference>
<keyword evidence="9 12" id="KW-0408">Iron</keyword>
<dbReference type="GO" id="GO:0004174">
    <property type="term" value="F:electron-transferring-flavoprotein dehydrogenase activity"/>
    <property type="evidence" value="ECO:0007669"/>
    <property type="project" value="UniProtKB-UniRule"/>
</dbReference>
<evidence type="ECO:0000256" key="12">
    <source>
        <dbReference type="RuleBase" id="RU366068"/>
    </source>
</evidence>
<keyword evidence="11 12" id="KW-0830">Ubiquinone</keyword>
<evidence type="ECO:0000256" key="8">
    <source>
        <dbReference type="ARBA" id="ARBA00023002"/>
    </source>
</evidence>
<dbReference type="InterPro" id="IPR007859">
    <property type="entry name" value="ETF-QO/FixX_C"/>
</dbReference>
<dbReference type="KEGG" id="alus:STSP2_00590"/>
<reference evidence="15" key="1">
    <citation type="submission" date="2017-02" db="EMBL/GenBank/DDBJ databases">
        <title>Comparative genomics and description of representatives of a novel lineage of planctomycetes thriving in anoxic sediments.</title>
        <authorList>
            <person name="Spring S."/>
            <person name="Bunk B."/>
            <person name="Sproer C."/>
        </authorList>
    </citation>
    <scope>NUCLEOTIDE SEQUENCE [LARGE SCALE GENOMIC DNA]</scope>
    <source>
        <strain evidence="15">ST-NAGAB-D1</strain>
    </source>
</reference>
<comment type="function">
    <text evidence="2 12">Accepts electrons from ETF and reduces ubiquinone.</text>
</comment>
<dbReference type="SUPFAM" id="SSF54862">
    <property type="entry name" value="4Fe-4S ferredoxins"/>
    <property type="match status" value="1"/>
</dbReference>
<keyword evidence="10 12" id="KW-0411">Iron-sulfur</keyword>
<dbReference type="InterPro" id="IPR036188">
    <property type="entry name" value="FAD/NAD-bd_sf"/>
</dbReference>
<dbReference type="Pfam" id="PF21162">
    <property type="entry name" value="ETFQO_UQ-bd"/>
    <property type="match status" value="1"/>
</dbReference>
<dbReference type="EC" id="1.5.5.1" evidence="12"/>
<keyword evidence="8 12" id="KW-0560">Oxidoreductase</keyword>
<accession>A0A1U9NHP5</accession>